<evidence type="ECO:0000256" key="1">
    <source>
        <dbReference type="ARBA" id="ARBA00006583"/>
    </source>
</evidence>
<evidence type="ECO:0000259" key="9">
    <source>
        <dbReference type="SMART" id="SM00760"/>
    </source>
</evidence>
<dbReference type="Gene3D" id="3.30.300.180">
    <property type="match status" value="1"/>
</dbReference>
<dbReference type="InterPro" id="IPR038454">
    <property type="entry name" value="DnaA_N_sf"/>
</dbReference>
<protein>
    <submittedName>
        <fullName evidence="10">Chromosomal replication initiator protein DnaA</fullName>
    </submittedName>
</protein>
<organism evidence="10">
    <name type="scientific">bioreactor metagenome</name>
    <dbReference type="NCBI Taxonomy" id="1076179"/>
    <lineage>
        <taxon>unclassified sequences</taxon>
        <taxon>metagenomes</taxon>
        <taxon>ecological metagenomes</taxon>
    </lineage>
</organism>
<dbReference type="CDD" id="cd00009">
    <property type="entry name" value="AAA"/>
    <property type="match status" value="1"/>
</dbReference>
<dbReference type="PRINTS" id="PR00051">
    <property type="entry name" value="DNAA"/>
</dbReference>
<dbReference type="PANTHER" id="PTHR30050">
    <property type="entry name" value="CHROMOSOMAL REPLICATION INITIATOR PROTEIN DNAA"/>
    <property type="match status" value="1"/>
</dbReference>
<dbReference type="SMART" id="SM00382">
    <property type="entry name" value="AAA"/>
    <property type="match status" value="1"/>
</dbReference>
<comment type="similarity">
    <text evidence="1">Belongs to the DnaA family.</text>
</comment>
<dbReference type="InterPro" id="IPR020591">
    <property type="entry name" value="Chromosome_initiator_DnaA-like"/>
</dbReference>
<dbReference type="Gene3D" id="1.10.8.60">
    <property type="match status" value="1"/>
</dbReference>
<keyword evidence="7" id="KW-0238">DNA-binding</keyword>
<dbReference type="HAMAP" id="MF_00377">
    <property type="entry name" value="DnaA_bact"/>
    <property type="match status" value="1"/>
</dbReference>
<dbReference type="InterPro" id="IPR001957">
    <property type="entry name" value="Chromosome_initiator_DnaA"/>
</dbReference>
<dbReference type="SMART" id="SM00760">
    <property type="entry name" value="Bac_DnaA_C"/>
    <property type="match status" value="1"/>
</dbReference>
<dbReference type="Pfam" id="PF08299">
    <property type="entry name" value="Bac_DnaA_C"/>
    <property type="match status" value="1"/>
</dbReference>
<sequence>MQKGHEDVWNNCLQVIKDNLGNEFLYKTWFEPIRPLKLEENVLTIQVPSQYFCEFLEEHYVHLLKKTIKREIGKNAMLQYSIVLDSQTPYSSIQPSEDKYAKYNAPVSVPLNINSTPSKDFPNPFILPGLKKIKINSQLNESLSFDNFVEGECNRLARSAGYAVAQNPGKTSFNPFFIYSGVGLGKTHLAHAIGLETKKNFPDKTVLYVSAEQFVHQYTDSCKNNTRNDFLQFYQMIDLLIIDDIQFFAKKTGTQDVFFHVFNSLHSSGKQLIITSDKTPADLCDFEQRVISRLKWGLSADLQLPDVQTRIQILQSKLYKDGIEMPYDIIEYLAYNINSSVRELEGALISLLAQSSFNKKTITIDLAREMIDKFIRSNVREVSIEYIQKVVFDYFNLSVDKIQSSSRKREIVQARQLAMYFSKKLTKNSLAIIGSRCGNKDHSTVLHACKAVGNLYNTDKKYKTWVDDLEKRIAN</sequence>
<accession>A0A644U353</accession>
<keyword evidence="5" id="KW-0067">ATP-binding</keyword>
<name>A0A644U353_9ZZZZ</name>
<dbReference type="AlphaFoldDB" id="A0A644U353"/>
<dbReference type="InterPro" id="IPR027417">
    <property type="entry name" value="P-loop_NTPase"/>
</dbReference>
<dbReference type="GO" id="GO:0003688">
    <property type="term" value="F:DNA replication origin binding"/>
    <property type="evidence" value="ECO:0007669"/>
    <property type="project" value="InterPro"/>
</dbReference>
<dbReference type="Pfam" id="PF00308">
    <property type="entry name" value="Bac_DnaA"/>
    <property type="match status" value="1"/>
</dbReference>
<dbReference type="InterPro" id="IPR024633">
    <property type="entry name" value="DnaA_N_dom"/>
</dbReference>
<evidence type="ECO:0000259" key="8">
    <source>
        <dbReference type="SMART" id="SM00382"/>
    </source>
</evidence>
<comment type="caution">
    <text evidence="10">The sequence shown here is derived from an EMBL/GenBank/DDBJ whole genome shotgun (WGS) entry which is preliminary data.</text>
</comment>
<dbReference type="SUPFAM" id="SSF52540">
    <property type="entry name" value="P-loop containing nucleoside triphosphate hydrolases"/>
    <property type="match status" value="1"/>
</dbReference>
<evidence type="ECO:0000256" key="2">
    <source>
        <dbReference type="ARBA" id="ARBA00022490"/>
    </source>
</evidence>
<dbReference type="SUPFAM" id="SSF48295">
    <property type="entry name" value="TrpR-like"/>
    <property type="match status" value="1"/>
</dbReference>
<dbReference type="EMBL" id="VSSQ01000068">
    <property type="protein sequence ID" value="MPL72842.1"/>
    <property type="molecule type" value="Genomic_DNA"/>
</dbReference>
<evidence type="ECO:0000256" key="6">
    <source>
        <dbReference type="ARBA" id="ARBA00023121"/>
    </source>
</evidence>
<keyword evidence="3" id="KW-0235">DNA replication</keyword>
<keyword evidence="2" id="KW-0963">Cytoplasm</keyword>
<dbReference type="GO" id="GO:0006270">
    <property type="term" value="P:DNA replication initiation"/>
    <property type="evidence" value="ECO:0007669"/>
    <property type="project" value="InterPro"/>
</dbReference>
<gene>
    <name evidence="10" type="primary">dnaA_11</name>
    <name evidence="10" type="ORF">SDC9_18635</name>
</gene>
<dbReference type="GO" id="GO:0006275">
    <property type="term" value="P:regulation of DNA replication"/>
    <property type="evidence" value="ECO:0007669"/>
    <property type="project" value="InterPro"/>
</dbReference>
<dbReference type="InterPro" id="IPR010921">
    <property type="entry name" value="Trp_repressor/repl_initiator"/>
</dbReference>
<evidence type="ECO:0000256" key="5">
    <source>
        <dbReference type="ARBA" id="ARBA00022840"/>
    </source>
</evidence>
<feature type="domain" description="Chromosomal replication initiator DnaA C-terminal" evidence="9">
    <location>
        <begin position="383"/>
        <end position="452"/>
    </location>
</feature>
<dbReference type="Pfam" id="PF11638">
    <property type="entry name" value="DnaA_N"/>
    <property type="match status" value="1"/>
</dbReference>
<dbReference type="Gene3D" id="3.40.50.300">
    <property type="entry name" value="P-loop containing nucleotide triphosphate hydrolases"/>
    <property type="match status" value="1"/>
</dbReference>
<dbReference type="NCBIfam" id="TIGR00362">
    <property type="entry name" value="DnaA"/>
    <property type="match status" value="1"/>
</dbReference>
<dbReference type="GO" id="GO:0005886">
    <property type="term" value="C:plasma membrane"/>
    <property type="evidence" value="ECO:0007669"/>
    <property type="project" value="TreeGrafter"/>
</dbReference>
<dbReference type="CDD" id="cd06571">
    <property type="entry name" value="Bac_DnaA_C"/>
    <property type="match status" value="1"/>
</dbReference>
<evidence type="ECO:0000256" key="7">
    <source>
        <dbReference type="ARBA" id="ARBA00023125"/>
    </source>
</evidence>
<dbReference type="InterPro" id="IPR013159">
    <property type="entry name" value="DnaA_C"/>
</dbReference>
<dbReference type="InterPro" id="IPR013317">
    <property type="entry name" value="DnaA_dom"/>
</dbReference>
<dbReference type="Gene3D" id="1.10.1750.10">
    <property type="match status" value="1"/>
</dbReference>
<dbReference type="PANTHER" id="PTHR30050:SF2">
    <property type="entry name" value="CHROMOSOMAL REPLICATION INITIATOR PROTEIN DNAA"/>
    <property type="match status" value="1"/>
</dbReference>
<evidence type="ECO:0000313" key="10">
    <source>
        <dbReference type="EMBL" id="MPL72842.1"/>
    </source>
</evidence>
<keyword evidence="6" id="KW-0446">Lipid-binding</keyword>
<dbReference type="FunFam" id="3.40.50.300:FF:000668">
    <property type="entry name" value="Chromosomal replication initiator protein DnaA"/>
    <property type="match status" value="1"/>
</dbReference>
<proteinExistence type="inferred from homology"/>
<dbReference type="InterPro" id="IPR003593">
    <property type="entry name" value="AAA+_ATPase"/>
</dbReference>
<keyword evidence="4" id="KW-0547">Nucleotide-binding</keyword>
<feature type="domain" description="AAA+ ATPase" evidence="8">
    <location>
        <begin position="172"/>
        <end position="302"/>
    </location>
</feature>
<evidence type="ECO:0000256" key="4">
    <source>
        <dbReference type="ARBA" id="ARBA00022741"/>
    </source>
</evidence>
<dbReference type="GO" id="GO:0008289">
    <property type="term" value="F:lipid binding"/>
    <property type="evidence" value="ECO:0007669"/>
    <property type="project" value="UniProtKB-KW"/>
</dbReference>
<dbReference type="GO" id="GO:0005524">
    <property type="term" value="F:ATP binding"/>
    <property type="evidence" value="ECO:0007669"/>
    <property type="project" value="UniProtKB-KW"/>
</dbReference>
<evidence type="ECO:0000256" key="3">
    <source>
        <dbReference type="ARBA" id="ARBA00022705"/>
    </source>
</evidence>
<reference evidence="10" key="1">
    <citation type="submission" date="2019-08" db="EMBL/GenBank/DDBJ databases">
        <authorList>
            <person name="Kucharzyk K."/>
            <person name="Murdoch R.W."/>
            <person name="Higgins S."/>
            <person name="Loffler F."/>
        </authorList>
    </citation>
    <scope>NUCLEOTIDE SEQUENCE</scope>
</reference>